<evidence type="ECO:0008006" key="4">
    <source>
        <dbReference type="Google" id="ProtNLM"/>
    </source>
</evidence>
<sequence length="133" mass="14845">MFLCNVKANKMELIAIQIVGILEGAIVIMMLLAAWRLVKMLGRPRKMTLQEIEKNGTLAEAIVLDVNETGMIINDLPQVKLQMQVLPEKGRNFVAEVKQVLPNSLKTLLHSGSKIMVKYDPGNPREVVVLRAL</sequence>
<protein>
    <recommendedName>
        <fullName evidence="4">DUF3592 domain-containing protein</fullName>
    </recommendedName>
</protein>
<dbReference type="Proteomes" id="UP000199532">
    <property type="component" value="Unassembled WGS sequence"/>
</dbReference>
<keyword evidence="3" id="KW-1185">Reference proteome</keyword>
<gene>
    <name evidence="2" type="ORF">SAMN04487995_2007</name>
</gene>
<organism evidence="2 3">
    <name type="scientific">Dyadobacter koreensis</name>
    <dbReference type="NCBI Taxonomy" id="408657"/>
    <lineage>
        <taxon>Bacteria</taxon>
        <taxon>Pseudomonadati</taxon>
        <taxon>Bacteroidota</taxon>
        <taxon>Cytophagia</taxon>
        <taxon>Cytophagales</taxon>
        <taxon>Spirosomataceae</taxon>
        <taxon>Dyadobacter</taxon>
    </lineage>
</organism>
<feature type="transmembrane region" description="Helical" evidence="1">
    <location>
        <begin position="14"/>
        <end position="38"/>
    </location>
</feature>
<keyword evidence="1" id="KW-0812">Transmembrane</keyword>
<name>A0A1H6TF46_9BACT</name>
<dbReference type="STRING" id="408657.SAMN04487995_2007"/>
<keyword evidence="1" id="KW-1133">Transmembrane helix</keyword>
<evidence type="ECO:0000313" key="3">
    <source>
        <dbReference type="Proteomes" id="UP000199532"/>
    </source>
</evidence>
<reference evidence="2 3" key="1">
    <citation type="submission" date="2016-10" db="EMBL/GenBank/DDBJ databases">
        <authorList>
            <person name="de Groot N.N."/>
        </authorList>
    </citation>
    <scope>NUCLEOTIDE SEQUENCE [LARGE SCALE GENOMIC DNA]</scope>
    <source>
        <strain evidence="2 3">DSM 19938</strain>
    </source>
</reference>
<keyword evidence="1" id="KW-0472">Membrane</keyword>
<evidence type="ECO:0000313" key="2">
    <source>
        <dbReference type="EMBL" id="SEI74865.1"/>
    </source>
</evidence>
<dbReference type="EMBL" id="FNXY01000003">
    <property type="protein sequence ID" value="SEI74865.1"/>
    <property type="molecule type" value="Genomic_DNA"/>
</dbReference>
<proteinExistence type="predicted"/>
<evidence type="ECO:0000256" key="1">
    <source>
        <dbReference type="SAM" id="Phobius"/>
    </source>
</evidence>
<dbReference type="AlphaFoldDB" id="A0A1H6TF46"/>
<accession>A0A1H6TF46</accession>